<evidence type="ECO:0000313" key="1">
    <source>
        <dbReference type="Proteomes" id="UP000095286"/>
    </source>
</evidence>
<reference evidence="2" key="1">
    <citation type="submission" date="2016-11" db="UniProtKB">
        <authorList>
            <consortium name="WormBaseParasite"/>
        </authorList>
    </citation>
    <scope>IDENTIFICATION</scope>
    <source>
        <strain evidence="2">KR3021</strain>
    </source>
</reference>
<organism evidence="1 2">
    <name type="scientific">Rhabditophanes sp. KR3021</name>
    <dbReference type="NCBI Taxonomy" id="114890"/>
    <lineage>
        <taxon>Eukaryota</taxon>
        <taxon>Metazoa</taxon>
        <taxon>Ecdysozoa</taxon>
        <taxon>Nematoda</taxon>
        <taxon>Chromadorea</taxon>
        <taxon>Rhabditida</taxon>
        <taxon>Tylenchina</taxon>
        <taxon>Panagrolaimomorpha</taxon>
        <taxon>Strongyloidoidea</taxon>
        <taxon>Alloionematidae</taxon>
        <taxon>Rhabditophanes</taxon>
    </lineage>
</organism>
<sequence length="1125" mass="124041">MPFPQPLLTEEKCPQETYINPMCPAGPKGPTGNKGVGGEDGKDGIPGQPGLDFAITMDKQEEDVYAVKTKRPCIKCPGNPGKRGEKGRTGPLGKKGRNGLTGLTGLTGQDGLKGEVGDNGLDGEPGIGVTLIIRKGMPGERGKPGEKGDDGYPGVTGLSGIDARRGARGETGEIGQPGPSGLIGPPGVSHKDPLLATKGIKSLVKRFKDELTKLDTLELALSSRGNVATPCVTIPKTLDGRLQVDGKKCFPHLFYYNIFVEDGCNKHEISSIPECKFSFEKKTDFICINPYHLFKGKDNFSLAKEYRIPSVEYGNPMSTGSSNPNSNMSNNPNSNMSNKPNSNMSVNPRSHCSINPGSNCSINPSSNGNMDPRSNISINPLSNSTIDPHSSMSINPNSNISNATSNSNTSTIKETQNSLEAELDIFEKIYEATSTMLGSSYGNTEQVTTSDFSSTITTETTPYTNHYKSASILSNANNSMNSSNEDSLGPRHSNNPTSTHSALPTQKNYDVTNSVQTYYPYSVESNQSPSLESALYLNSEETNDPTSVQSLYPNSVDPYLISEEYRYSAPPSHSTQTSLLSNQTSLINPFSVESGMTDNSSQPASNQTIYYMPEEYVPSEINESVEDGDCRKSNFPTNSSNLTIDKMIKGTNSDITKDSNVEIKDNTNVFITSMEDEIIQLTNEKVQTNDGRQVTTDNDVVNVPDNGDDNNFNSGINSLTNSTNNQNDEGSENNSDDDGPNKEFEKLFNGEEPMDEADIMYKPVKDELNVIKVLKVPGIYLNPIDGSNESKYPVFVQDTVDEMMTKKEKAEKDFGQDLYSRFNKVLTKAKQFRPLVPTTDYLNKSNEGRYFISALTKNEIKRKSIVFSNGYMEMEDISTITRPAPLDEIALLPTKCVCKLMQYSLGSSHHTSDAIGIDVTPFYIDGSECYGAKNRFNLKSDPRYLHSARRMEIIKQVGIDGVRIDSYKQDLFITNLSNVKIYVKGFRWLEQGQKEAIHCLHFGAVLKVFDMNEFVINLHANVDQQKLVCIANSFDAMELNDREVVEDDNAKPKRMHKKTGALQKMSHIEISIGERWGENTNYARCRDTPVGIEIVLNQQKSYLQRMINEARNEISLADIEWNTIC</sequence>
<protein>
    <submittedName>
        <fullName evidence="2">MH1 domain-containing protein</fullName>
    </submittedName>
</protein>
<dbReference type="Proteomes" id="UP000095286">
    <property type="component" value="Unplaced"/>
</dbReference>
<proteinExistence type="predicted"/>
<accession>A0AC35U1Q2</accession>
<dbReference type="WBParaSite" id="RSKR_0000686400.1">
    <property type="protein sequence ID" value="RSKR_0000686400.1"/>
    <property type="gene ID" value="RSKR_0000686400"/>
</dbReference>
<evidence type="ECO:0000313" key="2">
    <source>
        <dbReference type="WBParaSite" id="RSKR_0000686400.1"/>
    </source>
</evidence>
<name>A0AC35U1Q2_9BILA</name>